<evidence type="ECO:0000313" key="2">
    <source>
        <dbReference type="WBParaSite" id="BXY_0171500.1"/>
    </source>
</evidence>
<organism evidence="1 2">
    <name type="scientific">Bursaphelenchus xylophilus</name>
    <name type="common">Pinewood nematode worm</name>
    <name type="synonym">Aphelenchoides xylophilus</name>
    <dbReference type="NCBI Taxonomy" id="6326"/>
    <lineage>
        <taxon>Eukaryota</taxon>
        <taxon>Metazoa</taxon>
        <taxon>Ecdysozoa</taxon>
        <taxon>Nematoda</taxon>
        <taxon>Chromadorea</taxon>
        <taxon>Rhabditida</taxon>
        <taxon>Tylenchina</taxon>
        <taxon>Tylenchomorpha</taxon>
        <taxon>Aphelenchoidea</taxon>
        <taxon>Aphelenchoididae</taxon>
        <taxon>Bursaphelenchus</taxon>
    </lineage>
</organism>
<dbReference type="Proteomes" id="UP000095284">
    <property type="component" value="Unplaced"/>
</dbReference>
<dbReference type="AlphaFoldDB" id="A0A1I7RLY0"/>
<protein>
    <submittedName>
        <fullName evidence="2">Protein kinase domain-containing protein</fullName>
    </submittedName>
</protein>
<dbReference type="WBParaSite" id="BXY_0171500.1">
    <property type="protein sequence ID" value="BXY_0171500.1"/>
    <property type="gene ID" value="BXY_0171500"/>
</dbReference>
<sequence length="84" mass="9971">MQDRKNGKVLQIDLWSLQPVTKATLSGRCDKLSGIPFPMQKPHHRCSLQTYVWRMLNYRLIVVAFRFAWTLERSINFIMQCCVR</sequence>
<proteinExistence type="predicted"/>
<accession>A0A1I7RLY0</accession>
<name>A0A1I7RLY0_BURXY</name>
<reference evidence="2" key="1">
    <citation type="submission" date="2016-11" db="UniProtKB">
        <authorList>
            <consortium name="WormBaseParasite"/>
        </authorList>
    </citation>
    <scope>IDENTIFICATION</scope>
</reference>
<evidence type="ECO:0000313" key="1">
    <source>
        <dbReference type="Proteomes" id="UP000095284"/>
    </source>
</evidence>